<dbReference type="EMBL" id="LAZR01017675">
    <property type="protein sequence ID" value="KKL99448.1"/>
    <property type="molecule type" value="Genomic_DNA"/>
</dbReference>
<sequence>METIPFIKKDIKDYLDNAIKHWRIKKENVMEGQERLIASCYIDAFQSVRMTLFGELKE</sequence>
<protein>
    <submittedName>
        <fullName evidence="1">Uncharacterized protein</fullName>
    </submittedName>
</protein>
<name>A0A0F9GKZ2_9ZZZZ</name>
<reference evidence="1" key="1">
    <citation type="journal article" date="2015" name="Nature">
        <title>Complex archaea that bridge the gap between prokaryotes and eukaryotes.</title>
        <authorList>
            <person name="Spang A."/>
            <person name="Saw J.H."/>
            <person name="Jorgensen S.L."/>
            <person name="Zaremba-Niedzwiedzka K."/>
            <person name="Martijn J."/>
            <person name="Lind A.E."/>
            <person name="van Eijk R."/>
            <person name="Schleper C."/>
            <person name="Guy L."/>
            <person name="Ettema T.J."/>
        </authorList>
    </citation>
    <scope>NUCLEOTIDE SEQUENCE</scope>
</reference>
<organism evidence="1">
    <name type="scientific">marine sediment metagenome</name>
    <dbReference type="NCBI Taxonomy" id="412755"/>
    <lineage>
        <taxon>unclassified sequences</taxon>
        <taxon>metagenomes</taxon>
        <taxon>ecological metagenomes</taxon>
    </lineage>
</organism>
<proteinExistence type="predicted"/>
<gene>
    <name evidence="1" type="ORF">LCGC14_1814310</name>
</gene>
<accession>A0A0F9GKZ2</accession>
<dbReference type="AlphaFoldDB" id="A0A0F9GKZ2"/>
<evidence type="ECO:0000313" key="1">
    <source>
        <dbReference type="EMBL" id="KKL99448.1"/>
    </source>
</evidence>
<comment type="caution">
    <text evidence="1">The sequence shown here is derived from an EMBL/GenBank/DDBJ whole genome shotgun (WGS) entry which is preliminary data.</text>
</comment>